<dbReference type="HOGENOM" id="CLU_1061618_0_0_1"/>
<dbReference type="OrthoDB" id="3886018at2759"/>
<organism evidence="1 2">
    <name type="scientific">Arthroderma otae (strain ATCC MYA-4605 / CBS 113480)</name>
    <name type="common">Microsporum canis</name>
    <dbReference type="NCBI Taxonomy" id="554155"/>
    <lineage>
        <taxon>Eukaryota</taxon>
        <taxon>Fungi</taxon>
        <taxon>Dikarya</taxon>
        <taxon>Ascomycota</taxon>
        <taxon>Pezizomycotina</taxon>
        <taxon>Eurotiomycetes</taxon>
        <taxon>Eurotiomycetidae</taxon>
        <taxon>Onygenales</taxon>
        <taxon>Arthrodermataceae</taxon>
        <taxon>Microsporum</taxon>
    </lineage>
</organism>
<sequence length="248" mass="27828">MLLLLQCEGRFLERPSSQVLPRELDFGLEKREDIPEECFPFCTPGACSASSCGVSESNLLEGVELASNMTDEDLIPRLLAKRNIFGPTQDGITQYLMDQSKKSSINTIGPEFIGIYEYPSYCLQTSFAAAPLTEDQYLAGTAKIRLTGCTALVVVSARGVYMCHFWEDLHYPRWWPDRTRPDFTFFPILNMIRGEGDTTYAVGPALDTSLFTGGNAYDRTWAFIMTPRGYLTHDDPNTAQYPLELEAL</sequence>
<name>C5FNN1_ARTOC</name>
<accession>C5FNN1</accession>
<evidence type="ECO:0000313" key="1">
    <source>
        <dbReference type="EMBL" id="EEQ31734.1"/>
    </source>
</evidence>
<dbReference type="Proteomes" id="UP000002035">
    <property type="component" value="Unassembled WGS sequence"/>
</dbReference>
<proteinExistence type="predicted"/>
<dbReference type="GeneID" id="9229931"/>
<protein>
    <submittedName>
        <fullName evidence="1">Uncharacterized protein</fullName>
    </submittedName>
</protein>
<gene>
    <name evidence="1" type="ORF">MCYG_04553</name>
</gene>
<dbReference type="VEuPathDB" id="FungiDB:MCYG_04553"/>
<dbReference type="AlphaFoldDB" id="C5FNN1"/>
<dbReference type="EMBL" id="DS995704">
    <property type="protein sequence ID" value="EEQ31734.1"/>
    <property type="molecule type" value="Genomic_DNA"/>
</dbReference>
<reference evidence="2" key="1">
    <citation type="journal article" date="2012" name="MBio">
        <title>Comparative genome analysis of Trichophyton rubrum and related dermatophytes reveals candidate genes involved in infection.</title>
        <authorList>
            <person name="Martinez D.A."/>
            <person name="Oliver B.G."/>
            <person name="Graeser Y."/>
            <person name="Goldberg J.M."/>
            <person name="Li W."/>
            <person name="Martinez-Rossi N.M."/>
            <person name="Monod M."/>
            <person name="Shelest E."/>
            <person name="Barton R.C."/>
            <person name="Birch E."/>
            <person name="Brakhage A.A."/>
            <person name="Chen Z."/>
            <person name="Gurr S.J."/>
            <person name="Heiman D."/>
            <person name="Heitman J."/>
            <person name="Kosti I."/>
            <person name="Rossi A."/>
            <person name="Saif S."/>
            <person name="Samalova M."/>
            <person name="Saunders C.W."/>
            <person name="Shea T."/>
            <person name="Summerbell R.C."/>
            <person name="Xu J."/>
            <person name="Young S."/>
            <person name="Zeng Q."/>
            <person name="Birren B.W."/>
            <person name="Cuomo C.A."/>
            <person name="White T.C."/>
        </authorList>
    </citation>
    <scope>NUCLEOTIDE SEQUENCE [LARGE SCALE GENOMIC DNA]</scope>
    <source>
        <strain evidence="2">ATCC MYA-4605 / CBS 113480</strain>
    </source>
</reference>
<dbReference type="STRING" id="554155.C5FNN1"/>
<evidence type="ECO:0000313" key="2">
    <source>
        <dbReference type="Proteomes" id="UP000002035"/>
    </source>
</evidence>
<keyword evidence="2" id="KW-1185">Reference proteome</keyword>
<dbReference type="eggNOG" id="ENOG502SR8K">
    <property type="taxonomic scope" value="Eukaryota"/>
</dbReference>
<dbReference type="OMA" id="CHFWEDL"/>
<dbReference type="RefSeq" id="XP_002846816.1">
    <property type="nucleotide sequence ID" value="XM_002846770.1"/>
</dbReference>